<evidence type="ECO:0000313" key="3">
    <source>
        <dbReference type="Proteomes" id="UP000037069"/>
    </source>
</evidence>
<feature type="compositionally biased region" description="Basic residues" evidence="1">
    <location>
        <begin position="1"/>
        <end position="16"/>
    </location>
</feature>
<sequence>MKTTTKRKMYQKRRKKEKADQRKKELQAQQLGSTTAATYKYNSKNSGSKHNPRNLPTITNNHQQHLNNPTIGPITSYSQSLQLWWQTYCSAIEFHTRQHNTLRDVSNDQQLMLLEKYANEYETSSEEDYDDDNVEKTIESNINLNAANINDESTEKNVDEEYLKFLEITHKHRKDLLLKRAEGN</sequence>
<name>A0A0L0CQR0_LUCCU</name>
<evidence type="ECO:0000313" key="2">
    <source>
        <dbReference type="EMBL" id="KNC34693.1"/>
    </source>
</evidence>
<accession>A0A0L0CQR0</accession>
<proteinExistence type="predicted"/>
<feature type="region of interest" description="Disordered" evidence="1">
    <location>
        <begin position="1"/>
        <end position="58"/>
    </location>
</feature>
<dbReference type="AlphaFoldDB" id="A0A0L0CQR0"/>
<dbReference type="Proteomes" id="UP000037069">
    <property type="component" value="Unassembled WGS sequence"/>
</dbReference>
<organism evidence="2 3">
    <name type="scientific">Lucilia cuprina</name>
    <name type="common">Green bottle fly</name>
    <name type="synonym">Australian sheep blowfly</name>
    <dbReference type="NCBI Taxonomy" id="7375"/>
    <lineage>
        <taxon>Eukaryota</taxon>
        <taxon>Metazoa</taxon>
        <taxon>Ecdysozoa</taxon>
        <taxon>Arthropoda</taxon>
        <taxon>Hexapoda</taxon>
        <taxon>Insecta</taxon>
        <taxon>Pterygota</taxon>
        <taxon>Neoptera</taxon>
        <taxon>Endopterygota</taxon>
        <taxon>Diptera</taxon>
        <taxon>Brachycera</taxon>
        <taxon>Muscomorpha</taxon>
        <taxon>Oestroidea</taxon>
        <taxon>Calliphoridae</taxon>
        <taxon>Luciliinae</taxon>
        <taxon>Lucilia</taxon>
    </lineage>
</organism>
<dbReference type="EMBL" id="JRES01000036">
    <property type="protein sequence ID" value="KNC34693.1"/>
    <property type="molecule type" value="Genomic_DNA"/>
</dbReference>
<evidence type="ECO:0000256" key="1">
    <source>
        <dbReference type="SAM" id="MobiDB-lite"/>
    </source>
</evidence>
<comment type="caution">
    <text evidence="2">The sequence shown here is derived from an EMBL/GenBank/DDBJ whole genome shotgun (WGS) entry which is preliminary data.</text>
</comment>
<reference evidence="2 3" key="1">
    <citation type="journal article" date="2015" name="Nat. Commun.">
        <title>Lucilia cuprina genome unlocks parasitic fly biology to underpin future interventions.</title>
        <authorList>
            <person name="Anstead C.A."/>
            <person name="Korhonen P.K."/>
            <person name="Young N.D."/>
            <person name="Hall R.S."/>
            <person name="Jex A.R."/>
            <person name="Murali S.C."/>
            <person name="Hughes D.S."/>
            <person name="Lee S.F."/>
            <person name="Perry T."/>
            <person name="Stroehlein A.J."/>
            <person name="Ansell B.R."/>
            <person name="Breugelmans B."/>
            <person name="Hofmann A."/>
            <person name="Qu J."/>
            <person name="Dugan S."/>
            <person name="Lee S.L."/>
            <person name="Chao H."/>
            <person name="Dinh H."/>
            <person name="Han Y."/>
            <person name="Doddapaneni H.V."/>
            <person name="Worley K.C."/>
            <person name="Muzny D.M."/>
            <person name="Ioannidis P."/>
            <person name="Waterhouse R.M."/>
            <person name="Zdobnov E.M."/>
            <person name="James P.J."/>
            <person name="Bagnall N.H."/>
            <person name="Kotze A.C."/>
            <person name="Gibbs R.A."/>
            <person name="Richards S."/>
            <person name="Batterham P."/>
            <person name="Gasser R.B."/>
        </authorList>
    </citation>
    <scope>NUCLEOTIDE SEQUENCE [LARGE SCALE GENOMIC DNA]</scope>
    <source>
        <strain evidence="2 3">LS</strain>
        <tissue evidence="2">Full body</tissue>
    </source>
</reference>
<keyword evidence="3" id="KW-1185">Reference proteome</keyword>
<feature type="compositionally biased region" description="Polar residues" evidence="1">
    <location>
        <begin position="27"/>
        <end position="58"/>
    </location>
</feature>
<feature type="compositionally biased region" description="Basic and acidic residues" evidence="1">
    <location>
        <begin position="17"/>
        <end position="26"/>
    </location>
</feature>
<protein>
    <submittedName>
        <fullName evidence="2">Uncharacterized protein</fullName>
    </submittedName>
</protein>
<gene>
    <name evidence="2" type="ORF">FF38_09135</name>
</gene>